<organism evidence="2 3">
    <name type="scientific">Lucifera butyrica</name>
    <dbReference type="NCBI Taxonomy" id="1351585"/>
    <lineage>
        <taxon>Bacteria</taxon>
        <taxon>Bacillati</taxon>
        <taxon>Bacillota</taxon>
        <taxon>Negativicutes</taxon>
        <taxon>Veillonellales</taxon>
        <taxon>Veillonellaceae</taxon>
        <taxon>Lucifera</taxon>
    </lineage>
</organism>
<dbReference type="EMBL" id="UPPP01000127">
    <property type="protein sequence ID" value="VBB09465.1"/>
    <property type="molecule type" value="Genomic_DNA"/>
</dbReference>
<accession>A0A498REM8</accession>
<sequence>MTFGEKLLAFGGYTLVMLAVSAFVWFANFHGIVSYPVLPH</sequence>
<reference evidence="2 3" key="1">
    <citation type="submission" date="2018-06" db="EMBL/GenBank/DDBJ databases">
        <authorList>
            <person name="Strepis N."/>
        </authorList>
    </citation>
    <scope>NUCLEOTIDE SEQUENCE [LARGE SCALE GENOMIC DNA]</scope>
    <source>
        <strain evidence="2">LUCI</strain>
    </source>
</reference>
<dbReference type="AlphaFoldDB" id="A0A498REM8"/>
<evidence type="ECO:0000256" key="1">
    <source>
        <dbReference type="SAM" id="Phobius"/>
    </source>
</evidence>
<protein>
    <submittedName>
        <fullName evidence="2">Uncharacterized protein</fullName>
    </submittedName>
</protein>
<keyword evidence="1" id="KW-0472">Membrane</keyword>
<gene>
    <name evidence="2" type="ORF">LUCI_4760</name>
</gene>
<keyword evidence="1" id="KW-1133">Transmembrane helix</keyword>
<name>A0A498REM8_9FIRM</name>
<feature type="transmembrane region" description="Helical" evidence="1">
    <location>
        <begin position="7"/>
        <end position="27"/>
    </location>
</feature>
<keyword evidence="3" id="KW-1185">Reference proteome</keyword>
<keyword evidence="1" id="KW-0812">Transmembrane</keyword>
<dbReference type="Proteomes" id="UP000277811">
    <property type="component" value="Unassembled WGS sequence"/>
</dbReference>
<evidence type="ECO:0000313" key="3">
    <source>
        <dbReference type="Proteomes" id="UP000277811"/>
    </source>
</evidence>
<proteinExistence type="predicted"/>
<evidence type="ECO:0000313" key="2">
    <source>
        <dbReference type="EMBL" id="VBB09465.1"/>
    </source>
</evidence>